<reference evidence="2" key="1">
    <citation type="journal article" date="2019" name="Int. J. Syst. Evol. Microbiol.">
        <title>The Global Catalogue of Microorganisms (GCM) 10K type strain sequencing project: providing services to taxonomists for standard genome sequencing and annotation.</title>
        <authorList>
            <consortium name="The Broad Institute Genomics Platform"/>
            <consortium name="The Broad Institute Genome Sequencing Center for Infectious Disease"/>
            <person name="Wu L."/>
            <person name="Ma J."/>
        </authorList>
    </citation>
    <scope>NUCLEOTIDE SEQUENCE [LARGE SCALE GENOMIC DNA]</scope>
    <source>
        <strain evidence="2">CCUG 55585</strain>
    </source>
</reference>
<comment type="caution">
    <text evidence="1">The sequence shown here is derived from an EMBL/GenBank/DDBJ whole genome shotgun (WGS) entry which is preliminary data.</text>
</comment>
<proteinExistence type="predicted"/>
<gene>
    <name evidence="1" type="ORF">ACFQ0E_00625</name>
</gene>
<keyword evidence="2" id="KW-1185">Reference proteome</keyword>
<evidence type="ECO:0000313" key="2">
    <source>
        <dbReference type="Proteomes" id="UP001597110"/>
    </source>
</evidence>
<dbReference type="Proteomes" id="UP001597110">
    <property type="component" value="Unassembled WGS sequence"/>
</dbReference>
<organism evidence="1 2">
    <name type="scientific">Lysobacter brunescens</name>
    <dbReference type="NCBI Taxonomy" id="262323"/>
    <lineage>
        <taxon>Bacteria</taxon>
        <taxon>Pseudomonadati</taxon>
        <taxon>Pseudomonadota</taxon>
        <taxon>Gammaproteobacteria</taxon>
        <taxon>Lysobacterales</taxon>
        <taxon>Lysobacteraceae</taxon>
        <taxon>Lysobacter</taxon>
    </lineage>
</organism>
<protein>
    <submittedName>
        <fullName evidence="1">Uncharacterized protein</fullName>
    </submittedName>
</protein>
<accession>A0ABW2Y8U1</accession>
<name>A0ABW2Y8U1_9GAMM</name>
<sequence length="48" mass="4652">MPNTTALADIAFRATRGTVVAGGTVITTTMTFTGTGTTGGAGCDGETV</sequence>
<dbReference type="EMBL" id="JBHTIF010000001">
    <property type="protein sequence ID" value="MFD0724092.1"/>
    <property type="molecule type" value="Genomic_DNA"/>
</dbReference>
<evidence type="ECO:0000313" key="1">
    <source>
        <dbReference type="EMBL" id="MFD0724092.1"/>
    </source>
</evidence>
<dbReference type="RefSeq" id="WP_386821775.1">
    <property type="nucleotide sequence ID" value="NZ_JBHTIF010000001.1"/>
</dbReference>